<keyword evidence="1" id="KW-0472">Membrane</keyword>
<keyword evidence="1" id="KW-0812">Transmembrane</keyword>
<keyword evidence="3" id="KW-1185">Reference proteome</keyword>
<reference evidence="3" key="1">
    <citation type="submission" date="2016-10" db="EMBL/GenBank/DDBJ databases">
        <authorList>
            <person name="Varghese N."/>
            <person name="Submissions S."/>
        </authorList>
    </citation>
    <scope>NUCLEOTIDE SEQUENCE [LARGE SCALE GENOMIC DNA]</scope>
    <source>
        <strain evidence="3">CGMCC 4.5579</strain>
    </source>
</reference>
<gene>
    <name evidence="2" type="ORF">SAMN05421810_102331</name>
</gene>
<name>A0A1I5PLU2_9PSEU</name>
<protein>
    <submittedName>
        <fullName evidence="2">Uncharacterized protein</fullName>
    </submittedName>
</protein>
<dbReference type="STRING" id="587909.SAMN05421810_102331"/>
<dbReference type="RefSeq" id="WP_092529114.1">
    <property type="nucleotide sequence ID" value="NZ_FOWW01000002.1"/>
</dbReference>
<accession>A0A1I5PLU2</accession>
<evidence type="ECO:0000256" key="1">
    <source>
        <dbReference type="SAM" id="Phobius"/>
    </source>
</evidence>
<organism evidence="2 3">
    <name type="scientific">Amycolatopsis arida</name>
    <dbReference type="NCBI Taxonomy" id="587909"/>
    <lineage>
        <taxon>Bacteria</taxon>
        <taxon>Bacillati</taxon>
        <taxon>Actinomycetota</taxon>
        <taxon>Actinomycetes</taxon>
        <taxon>Pseudonocardiales</taxon>
        <taxon>Pseudonocardiaceae</taxon>
        <taxon>Amycolatopsis</taxon>
    </lineage>
</organism>
<feature type="transmembrane region" description="Helical" evidence="1">
    <location>
        <begin position="73"/>
        <end position="91"/>
    </location>
</feature>
<dbReference type="EMBL" id="FOWW01000002">
    <property type="protein sequence ID" value="SFP35005.1"/>
    <property type="molecule type" value="Genomic_DNA"/>
</dbReference>
<dbReference type="Proteomes" id="UP000198727">
    <property type="component" value="Unassembled WGS sequence"/>
</dbReference>
<evidence type="ECO:0000313" key="2">
    <source>
        <dbReference type="EMBL" id="SFP35005.1"/>
    </source>
</evidence>
<keyword evidence="1" id="KW-1133">Transmembrane helix</keyword>
<sequence length="138" mass="14059">MTASGAVRFALLALLVLDAVLLSTLELLYLPLRLDGLILPRLGDVPFPVTVVLAALTTPLLVTSAARLVHPRAAIVPLAVWVVTVLSVGLLGPGGDLVLLADWRTLLLLAGGVLPAAVALGGTLGRARARTAGGGHGR</sequence>
<proteinExistence type="predicted"/>
<dbReference type="AlphaFoldDB" id="A0A1I5PLU2"/>
<feature type="transmembrane region" description="Helical" evidence="1">
    <location>
        <begin position="103"/>
        <end position="124"/>
    </location>
</feature>
<evidence type="ECO:0000313" key="3">
    <source>
        <dbReference type="Proteomes" id="UP000198727"/>
    </source>
</evidence>
<feature type="transmembrane region" description="Helical" evidence="1">
    <location>
        <begin position="46"/>
        <end position="66"/>
    </location>
</feature>